<accession>A0A166IFY7</accession>
<dbReference type="InterPro" id="IPR036397">
    <property type="entry name" value="RNaseH_sf"/>
</dbReference>
<dbReference type="InterPro" id="IPR001584">
    <property type="entry name" value="Integrase_cat-core"/>
</dbReference>
<dbReference type="SUPFAM" id="SSF53098">
    <property type="entry name" value="Ribonuclease H-like"/>
    <property type="match status" value="1"/>
</dbReference>
<dbReference type="InterPro" id="IPR048020">
    <property type="entry name" value="Transpos_IS3"/>
</dbReference>
<dbReference type="PANTHER" id="PTHR46889:SF4">
    <property type="entry name" value="TRANSPOSASE INSO FOR INSERTION SEQUENCE ELEMENT IS911B-RELATED"/>
    <property type="match status" value="1"/>
</dbReference>
<dbReference type="AlphaFoldDB" id="A0A166IFY7"/>
<organism evidence="2 3">
    <name type="scientific">Rathayibacter tanaceti</name>
    <dbReference type="NCBI Taxonomy" id="1671680"/>
    <lineage>
        <taxon>Bacteria</taxon>
        <taxon>Bacillati</taxon>
        <taxon>Actinomycetota</taxon>
        <taxon>Actinomycetes</taxon>
        <taxon>Micrococcales</taxon>
        <taxon>Microbacteriaceae</taxon>
        <taxon>Rathayibacter</taxon>
    </lineage>
</organism>
<dbReference type="Pfam" id="PF00665">
    <property type="entry name" value="rve"/>
    <property type="match status" value="1"/>
</dbReference>
<comment type="caution">
    <text evidence="2">The sequence shown here is derived from an EMBL/GenBank/DDBJ whole genome shotgun (WGS) entry which is preliminary data.</text>
</comment>
<dbReference type="InterPro" id="IPR012337">
    <property type="entry name" value="RNaseH-like_sf"/>
</dbReference>
<dbReference type="PROSITE" id="PS50994">
    <property type="entry name" value="INTEGRASE"/>
    <property type="match status" value="1"/>
</dbReference>
<dbReference type="Gene3D" id="3.30.420.10">
    <property type="entry name" value="Ribonuclease H-like superfamily/Ribonuclease H"/>
    <property type="match status" value="1"/>
</dbReference>
<gene>
    <name evidence="2" type="ORF">ACH61_00563</name>
</gene>
<dbReference type="PATRIC" id="fig|1671680.3.peg.596"/>
<dbReference type="EMBL" id="LIIN01000010">
    <property type="protein sequence ID" value="KZX22322.1"/>
    <property type="molecule type" value="Genomic_DNA"/>
</dbReference>
<dbReference type="GO" id="GO:0015074">
    <property type="term" value="P:DNA integration"/>
    <property type="evidence" value="ECO:0007669"/>
    <property type="project" value="InterPro"/>
</dbReference>
<dbReference type="PANTHER" id="PTHR46889">
    <property type="entry name" value="TRANSPOSASE INSF FOR INSERTION SEQUENCE IS3B-RELATED"/>
    <property type="match status" value="1"/>
</dbReference>
<evidence type="ECO:0000256" key="1">
    <source>
        <dbReference type="ARBA" id="ARBA00002286"/>
    </source>
</evidence>
<evidence type="ECO:0000313" key="3">
    <source>
        <dbReference type="Proteomes" id="UP000076717"/>
    </source>
</evidence>
<dbReference type="GO" id="GO:0003676">
    <property type="term" value="F:nucleic acid binding"/>
    <property type="evidence" value="ECO:0007669"/>
    <property type="project" value="InterPro"/>
</dbReference>
<protein>
    <submittedName>
        <fullName evidence="2">Integrase core domain protein</fullName>
    </submittedName>
</protein>
<dbReference type="Proteomes" id="UP000076717">
    <property type="component" value="Unassembled WGS sequence"/>
</dbReference>
<name>A0A166IFY7_9MICO</name>
<keyword evidence="3" id="KW-1185">Reference proteome</keyword>
<dbReference type="Pfam" id="PF13276">
    <property type="entry name" value="HTH_21"/>
    <property type="match status" value="1"/>
</dbReference>
<reference evidence="2 3" key="1">
    <citation type="submission" date="2015-08" db="EMBL/GenBank/DDBJ databases">
        <title>Draft Genome Sequence of Rathayibacter sp. Strain VKM Ac-2596 Isolated from Leaf Gall Induced by Plant-Parasitic Nematodes.</title>
        <authorList>
            <person name="Vasilenko O.V."/>
            <person name="Starodumova I.P."/>
            <person name="Tarlachkov S.V."/>
            <person name="Dorofeeva L.V."/>
            <person name="Evtushenko L.I."/>
        </authorList>
    </citation>
    <scope>NUCLEOTIDE SEQUENCE [LARGE SCALE GENOMIC DNA]</scope>
    <source>
        <strain evidence="2 3">VKM Ac-2596</strain>
    </source>
</reference>
<proteinExistence type="predicted"/>
<sequence length="291" mass="33426">MHAEKSNFSVTRMVRLLEVSRSGYYAWTRRKPSPRVLRREVIEGKIAAFHAASDDVYGTPRILADLRADGEVISRKTVAAAMRRLGLRGVFPRRWRTTTVTDRDDAYPVDAVKREWDTGALNQVWVGDITYLRTWEGWLYLATVIDAHSRRVLGRAIADHMRADLVEDTLRMAITLRGQLPPEVIFHSDRGTQYASEQIEIFARDNGLTRSMGHTGVCRDNAMAESFFATLKTELYTRRVWPTRTKAAREVGAWIEARYNRQRRHASLDQLTPVEFENRYPDQTAEAQQSA</sequence>
<dbReference type="NCBIfam" id="NF033516">
    <property type="entry name" value="transpos_IS3"/>
    <property type="match status" value="1"/>
</dbReference>
<dbReference type="Pfam" id="PF13333">
    <property type="entry name" value="rve_2"/>
    <property type="match status" value="1"/>
</dbReference>
<comment type="function">
    <text evidence="1">Involved in the transposition of the insertion sequence.</text>
</comment>
<dbReference type="InterPro" id="IPR025948">
    <property type="entry name" value="HTH-like_dom"/>
</dbReference>
<dbReference type="InterPro" id="IPR050900">
    <property type="entry name" value="Transposase_IS3/IS150/IS904"/>
</dbReference>
<evidence type="ECO:0000313" key="2">
    <source>
        <dbReference type="EMBL" id="KZX22322.1"/>
    </source>
</evidence>